<dbReference type="KEGG" id="mclo:DK849_01890"/>
<gene>
    <name evidence="1" type="ORF">DK849_01890</name>
</gene>
<protein>
    <submittedName>
        <fullName evidence="1">Uncharacterized protein</fullName>
    </submittedName>
</protein>
<name>A0A2Z4LM44_9BACT</name>
<proteinExistence type="predicted"/>
<evidence type="ECO:0000313" key="2">
    <source>
        <dbReference type="Proteomes" id="UP000249865"/>
    </source>
</evidence>
<accession>A0A2Z4LM44</accession>
<sequence length="147" mass="17178">MVLGSYFLKQYIARKPKKNIVNDYIYIKLNGAILNDCEIKVKKNTTLLNVLKDIKLDSNAYLVDLNLNQKLTKNEEIWIPFNPNKKIELSKIRDINFFINFGFNKTVATEIMKLYDKLKTRIKWSDIENINGIGVKNITKLKNILII</sequence>
<keyword evidence="2" id="KW-1185">Reference proteome</keyword>
<dbReference type="RefSeq" id="WP_029330245.1">
    <property type="nucleotide sequence ID" value="NZ_CP030103.1"/>
</dbReference>
<organism evidence="1 2">
    <name type="scientific">Metamycoplasma cloacale</name>
    <dbReference type="NCBI Taxonomy" id="92401"/>
    <lineage>
        <taxon>Bacteria</taxon>
        <taxon>Bacillati</taxon>
        <taxon>Mycoplasmatota</taxon>
        <taxon>Mycoplasmoidales</taxon>
        <taxon>Metamycoplasmataceae</taxon>
        <taxon>Metamycoplasma</taxon>
    </lineage>
</organism>
<dbReference type="EMBL" id="CP030103">
    <property type="protein sequence ID" value="AWX42809.1"/>
    <property type="molecule type" value="Genomic_DNA"/>
</dbReference>
<dbReference type="OrthoDB" id="398604at2"/>
<dbReference type="AlphaFoldDB" id="A0A2Z4LM44"/>
<dbReference type="NCBIfam" id="NF045978">
    <property type="entry name" value="ComEA_MAG0490"/>
    <property type="match status" value="1"/>
</dbReference>
<dbReference type="Proteomes" id="UP000249865">
    <property type="component" value="Chromosome"/>
</dbReference>
<reference evidence="2" key="1">
    <citation type="submission" date="2018-06" db="EMBL/GenBank/DDBJ databases">
        <title>Complete genome sequences of Mycoplasma anatis, M. anseris and M. cloacale type strains.</title>
        <authorList>
            <person name="Grozner D."/>
            <person name="Forro B."/>
            <person name="Sulyok K.M."/>
            <person name="Marton S."/>
            <person name="Kreizinger Z."/>
            <person name="Banyai K."/>
            <person name="Gyuranecz M."/>
        </authorList>
    </citation>
    <scope>NUCLEOTIDE SEQUENCE [LARGE SCALE GENOMIC DNA]</scope>
    <source>
        <strain evidence="2">NCTC 10199</strain>
    </source>
</reference>
<evidence type="ECO:0000313" key="1">
    <source>
        <dbReference type="EMBL" id="AWX42809.1"/>
    </source>
</evidence>